<evidence type="ECO:0000313" key="1">
    <source>
        <dbReference type="EMBL" id="GIY42914.1"/>
    </source>
</evidence>
<keyword evidence="2" id="KW-1185">Reference proteome</keyword>
<proteinExistence type="predicted"/>
<dbReference type="Proteomes" id="UP001054945">
    <property type="component" value="Unassembled WGS sequence"/>
</dbReference>
<gene>
    <name evidence="1" type="ORF">CEXT_608371</name>
</gene>
<name>A0AAV4TB47_CAEEX</name>
<accession>A0AAV4TB47</accession>
<sequence length="109" mass="12127">MSVNANLIGTDLFFSGRMSNNGLSPITLLSFSLNLLPPDFPFSVREREKKGEVKVAGVNFICRILERISALFSRSAAPSPHYVLHVAERISVSPPSSLHFIVTRIILWM</sequence>
<dbReference type="AlphaFoldDB" id="A0AAV4TB47"/>
<reference evidence="1 2" key="1">
    <citation type="submission" date="2021-06" db="EMBL/GenBank/DDBJ databases">
        <title>Caerostris extrusa draft genome.</title>
        <authorList>
            <person name="Kono N."/>
            <person name="Arakawa K."/>
        </authorList>
    </citation>
    <scope>NUCLEOTIDE SEQUENCE [LARGE SCALE GENOMIC DNA]</scope>
</reference>
<evidence type="ECO:0000313" key="2">
    <source>
        <dbReference type="Proteomes" id="UP001054945"/>
    </source>
</evidence>
<protein>
    <submittedName>
        <fullName evidence="1">Uncharacterized protein</fullName>
    </submittedName>
</protein>
<dbReference type="EMBL" id="BPLR01010909">
    <property type="protein sequence ID" value="GIY42914.1"/>
    <property type="molecule type" value="Genomic_DNA"/>
</dbReference>
<comment type="caution">
    <text evidence="1">The sequence shown here is derived from an EMBL/GenBank/DDBJ whole genome shotgun (WGS) entry which is preliminary data.</text>
</comment>
<organism evidence="1 2">
    <name type="scientific">Caerostris extrusa</name>
    <name type="common">Bark spider</name>
    <name type="synonym">Caerostris bankana</name>
    <dbReference type="NCBI Taxonomy" id="172846"/>
    <lineage>
        <taxon>Eukaryota</taxon>
        <taxon>Metazoa</taxon>
        <taxon>Ecdysozoa</taxon>
        <taxon>Arthropoda</taxon>
        <taxon>Chelicerata</taxon>
        <taxon>Arachnida</taxon>
        <taxon>Araneae</taxon>
        <taxon>Araneomorphae</taxon>
        <taxon>Entelegynae</taxon>
        <taxon>Araneoidea</taxon>
        <taxon>Araneidae</taxon>
        <taxon>Caerostris</taxon>
    </lineage>
</organism>